<comment type="caution">
    <text evidence="1">The sequence shown here is derived from an EMBL/GenBank/DDBJ whole genome shotgun (WGS) entry which is preliminary data.</text>
</comment>
<dbReference type="Proteomes" id="UP000282957">
    <property type="component" value="Unassembled WGS sequence"/>
</dbReference>
<evidence type="ECO:0000313" key="1">
    <source>
        <dbReference type="EMBL" id="RVT97665.1"/>
    </source>
</evidence>
<keyword evidence="2" id="KW-1185">Reference proteome</keyword>
<name>A0A437MJ96_9PROT</name>
<accession>A0A437MJ96</accession>
<dbReference type="AlphaFoldDB" id="A0A437MJ96"/>
<organism evidence="1 2">
    <name type="scientific">Rhodovarius crocodyli</name>
    <dbReference type="NCBI Taxonomy" id="1979269"/>
    <lineage>
        <taxon>Bacteria</taxon>
        <taxon>Pseudomonadati</taxon>
        <taxon>Pseudomonadota</taxon>
        <taxon>Alphaproteobacteria</taxon>
        <taxon>Acetobacterales</taxon>
        <taxon>Roseomonadaceae</taxon>
        <taxon>Rhodovarius</taxon>
    </lineage>
</organism>
<gene>
    <name evidence="1" type="ORF">EOD42_07560</name>
</gene>
<sequence length="157" mass="16754">MSPELHRRLANPDMGRACPLAEVGAKLARLLPKKHAAELSALSAHHGGASHADKVAATAKHDTIQSRALALEDQLTWGPAETLEGAAFAISVAFSRLQLVKIYVSPEDEQHVQAIARALWSARHALEQSTGKVLAPAVAGFLMPERMNPFLALGDEA</sequence>
<proteinExistence type="predicted"/>
<reference evidence="1 2" key="1">
    <citation type="submission" date="2019-01" db="EMBL/GenBank/DDBJ databases">
        <authorList>
            <person name="Chen W.-M."/>
        </authorList>
    </citation>
    <scope>NUCLEOTIDE SEQUENCE [LARGE SCALE GENOMIC DNA]</scope>
    <source>
        <strain evidence="1 2">CCP-6</strain>
    </source>
</reference>
<protein>
    <submittedName>
        <fullName evidence="1">Uncharacterized protein</fullName>
    </submittedName>
</protein>
<dbReference type="RefSeq" id="WP_127786893.1">
    <property type="nucleotide sequence ID" value="NZ_SACL01000002.1"/>
</dbReference>
<evidence type="ECO:0000313" key="2">
    <source>
        <dbReference type="Proteomes" id="UP000282957"/>
    </source>
</evidence>
<dbReference type="EMBL" id="SACL01000002">
    <property type="protein sequence ID" value="RVT97665.1"/>
    <property type="molecule type" value="Genomic_DNA"/>
</dbReference>